<proteinExistence type="predicted"/>
<reference evidence="2" key="1">
    <citation type="submission" date="2020-11" db="EMBL/GenBank/DDBJ databases">
        <authorList>
            <person name="Tran Van P."/>
        </authorList>
    </citation>
    <scope>NUCLEOTIDE SEQUENCE</scope>
</reference>
<accession>A0A7R9K4Q6</accession>
<evidence type="ECO:0000313" key="2">
    <source>
        <dbReference type="EMBL" id="CAD7604179.1"/>
    </source>
</evidence>
<dbReference type="AlphaFoldDB" id="A0A7R9K4Q6"/>
<organism evidence="2">
    <name type="scientific">Timema genevievae</name>
    <name type="common">Walking stick</name>
    <dbReference type="NCBI Taxonomy" id="629358"/>
    <lineage>
        <taxon>Eukaryota</taxon>
        <taxon>Metazoa</taxon>
        <taxon>Ecdysozoa</taxon>
        <taxon>Arthropoda</taxon>
        <taxon>Hexapoda</taxon>
        <taxon>Insecta</taxon>
        <taxon>Pterygota</taxon>
        <taxon>Neoptera</taxon>
        <taxon>Polyneoptera</taxon>
        <taxon>Phasmatodea</taxon>
        <taxon>Timematodea</taxon>
        <taxon>Timematoidea</taxon>
        <taxon>Timematidae</taxon>
        <taxon>Timema</taxon>
    </lineage>
</organism>
<protein>
    <submittedName>
        <fullName evidence="2">Uncharacterized protein</fullName>
    </submittedName>
</protein>
<feature type="compositionally biased region" description="Polar residues" evidence="1">
    <location>
        <begin position="11"/>
        <end position="21"/>
    </location>
</feature>
<evidence type="ECO:0000256" key="1">
    <source>
        <dbReference type="SAM" id="MobiDB-lite"/>
    </source>
</evidence>
<feature type="region of interest" description="Disordered" evidence="1">
    <location>
        <begin position="1"/>
        <end position="29"/>
    </location>
</feature>
<sequence>MTWKETGVENARNSDYQQDGGNNSGGFKPQQIRNCSKASCISSFISLSVSQDAGSPSVLQQNNYQLGTDPYSNLYLPMRNYLDLTAATNCGKVRHIFMKKMQSYFQKPNKR</sequence>
<name>A0A7R9K4Q6_TIMGE</name>
<dbReference type="EMBL" id="OE843886">
    <property type="protein sequence ID" value="CAD7604179.1"/>
    <property type="molecule type" value="Genomic_DNA"/>
</dbReference>
<gene>
    <name evidence="2" type="ORF">TGEB3V08_LOCUS9051</name>
</gene>